<comment type="pathway">
    <text evidence="1">Amino-acid biosynthesis; L-phenylalanine biosynthesis; phenylpyruvate from prephenate: step 1/1.</text>
</comment>
<sequence>MKLYYLGPKGTFSYLAAKQYKSEDAYDFIPKSNLYEVVQAVSHDDESIAVVPIENSIEGTINIVADALTQQNIYAQGELHLDIQFALYGPDDATVNDINKVYSIAPAISQTSQYIQNHGFDYDYVESTISSLDKISDQTGAIAPLGSGEPYGYKAIAHNIQDFPHNTTRFLVVSNQPQHIKDASDSMVLITPKYDKPGLLASILNTFALFNINLSWIESRPLKTQLGMYHFFVQADSPINDELNKVIKILNTLDFEVTVIGSFNKMDLSDKS</sequence>
<dbReference type="PANTHER" id="PTHR21022:SF19">
    <property type="entry name" value="PREPHENATE DEHYDRATASE-RELATED"/>
    <property type="match status" value="1"/>
</dbReference>
<keyword evidence="4" id="KW-0028">Amino-acid biosynthesis</keyword>
<evidence type="ECO:0000313" key="14">
    <source>
        <dbReference type="Proteomes" id="UP000255277"/>
    </source>
</evidence>
<reference evidence="11 16" key="3">
    <citation type="submission" date="2019-07" db="EMBL/GenBank/DDBJ databases">
        <title>Whole genome shotgun sequence of Staphylococcus gallinarum NBRC 109767.</title>
        <authorList>
            <person name="Hosoyama A."/>
            <person name="Uohara A."/>
            <person name="Ohji S."/>
            <person name="Ichikawa N."/>
        </authorList>
    </citation>
    <scope>NUCLEOTIDE SEQUENCE [LARGE SCALE GENOMIC DNA]</scope>
    <source>
        <strain evidence="11 16">NBRC 109767</strain>
    </source>
</reference>
<dbReference type="Gene3D" id="3.40.190.10">
    <property type="entry name" value="Periplasmic binding protein-like II"/>
    <property type="match status" value="2"/>
</dbReference>
<dbReference type="Pfam" id="PF00800">
    <property type="entry name" value="PDT"/>
    <property type="match status" value="1"/>
</dbReference>
<reference evidence="13 14" key="2">
    <citation type="submission" date="2018-06" db="EMBL/GenBank/DDBJ databases">
        <authorList>
            <consortium name="Pathogen Informatics"/>
            <person name="Doyle S."/>
        </authorList>
    </citation>
    <scope>NUCLEOTIDE SEQUENCE [LARGE SCALE GENOMIC DNA]</scope>
    <source>
        <strain evidence="13 14">NCTC12195</strain>
    </source>
</reference>
<dbReference type="Proteomes" id="UP000283576">
    <property type="component" value="Unassembled WGS sequence"/>
</dbReference>
<reference evidence="12 15" key="1">
    <citation type="journal article" date="2016" name="Front. Microbiol.">
        <title>Comprehensive Phylogenetic Analysis of Bovine Non-aureus Staphylococci Species Based on Whole-Genome Sequencing.</title>
        <authorList>
            <person name="Naushad S."/>
            <person name="Barkema H.W."/>
            <person name="Luby C."/>
            <person name="Condas L.A."/>
            <person name="Nobrega D.B."/>
            <person name="Carson D.A."/>
            <person name="De Buck J."/>
        </authorList>
    </citation>
    <scope>NUCLEOTIDE SEQUENCE [LARGE SCALE GENOMIC DNA]</scope>
    <source>
        <strain evidence="12 15">SNUC 1388</strain>
    </source>
</reference>
<evidence type="ECO:0000313" key="12">
    <source>
        <dbReference type="EMBL" id="RIL41919.1"/>
    </source>
</evidence>
<keyword evidence="7 12" id="KW-0456">Lyase</keyword>
<dbReference type="SUPFAM" id="SSF53850">
    <property type="entry name" value="Periplasmic binding protein-like II"/>
    <property type="match status" value="1"/>
</dbReference>
<evidence type="ECO:0000256" key="2">
    <source>
        <dbReference type="ARBA" id="ARBA00013147"/>
    </source>
</evidence>
<dbReference type="GO" id="GO:0004664">
    <property type="term" value="F:prephenate dehydratase activity"/>
    <property type="evidence" value="ECO:0007669"/>
    <property type="project" value="UniProtKB-EC"/>
</dbReference>
<dbReference type="EMBL" id="UHDK01000001">
    <property type="protein sequence ID" value="SUM34007.1"/>
    <property type="molecule type" value="Genomic_DNA"/>
</dbReference>
<evidence type="ECO:0000256" key="6">
    <source>
        <dbReference type="ARBA" id="ARBA00023222"/>
    </source>
</evidence>
<evidence type="ECO:0000313" key="16">
    <source>
        <dbReference type="Proteomes" id="UP000321057"/>
    </source>
</evidence>
<dbReference type="EMBL" id="QXRZ01000007">
    <property type="protein sequence ID" value="RIL41919.1"/>
    <property type="molecule type" value="Genomic_DNA"/>
</dbReference>
<dbReference type="NCBIfam" id="NF008865">
    <property type="entry name" value="PRK11898.1"/>
    <property type="match status" value="1"/>
</dbReference>
<accession>A0A0D0RMZ6</accession>
<keyword evidence="6" id="KW-0584">Phenylalanine biosynthesis</keyword>
<comment type="catalytic activity">
    <reaction evidence="8">
        <text>prephenate + H(+) = 3-phenylpyruvate + CO2 + H2O</text>
        <dbReference type="Rhea" id="RHEA:21648"/>
        <dbReference type="ChEBI" id="CHEBI:15377"/>
        <dbReference type="ChEBI" id="CHEBI:15378"/>
        <dbReference type="ChEBI" id="CHEBI:16526"/>
        <dbReference type="ChEBI" id="CHEBI:18005"/>
        <dbReference type="ChEBI" id="CHEBI:29934"/>
        <dbReference type="EC" id="4.2.1.51"/>
    </reaction>
</comment>
<dbReference type="Gene3D" id="3.30.70.260">
    <property type="match status" value="1"/>
</dbReference>
<evidence type="ECO:0000256" key="4">
    <source>
        <dbReference type="ARBA" id="ARBA00022605"/>
    </source>
</evidence>
<dbReference type="RefSeq" id="WP_042739204.1">
    <property type="nucleotide sequence ID" value="NZ_BKAX01000014.1"/>
</dbReference>
<dbReference type="STRING" id="1293.SH09_08390"/>
<dbReference type="CDD" id="cd04905">
    <property type="entry name" value="ACT_CM-PDT"/>
    <property type="match status" value="1"/>
</dbReference>
<evidence type="ECO:0000256" key="7">
    <source>
        <dbReference type="ARBA" id="ARBA00023239"/>
    </source>
</evidence>
<dbReference type="InterPro" id="IPR045865">
    <property type="entry name" value="ACT-like_dom_sf"/>
</dbReference>
<evidence type="ECO:0000256" key="5">
    <source>
        <dbReference type="ARBA" id="ARBA00023141"/>
    </source>
</evidence>
<name>A0A0D0RMZ6_STAGA</name>
<evidence type="ECO:0000256" key="1">
    <source>
        <dbReference type="ARBA" id="ARBA00004741"/>
    </source>
</evidence>
<dbReference type="UniPathway" id="UPA00121">
    <property type="reaction ID" value="UER00345"/>
</dbReference>
<dbReference type="EC" id="4.2.1.51" evidence="2"/>
<evidence type="ECO:0000313" key="13">
    <source>
        <dbReference type="EMBL" id="SUM34007.1"/>
    </source>
</evidence>
<organism evidence="12 15">
    <name type="scientific">Staphylococcus gallinarum</name>
    <dbReference type="NCBI Taxonomy" id="1293"/>
    <lineage>
        <taxon>Bacteria</taxon>
        <taxon>Bacillati</taxon>
        <taxon>Bacillota</taxon>
        <taxon>Bacilli</taxon>
        <taxon>Bacillales</taxon>
        <taxon>Staphylococcaceae</taxon>
        <taxon>Staphylococcus</taxon>
    </lineage>
</organism>
<dbReference type="InterPro" id="IPR002912">
    <property type="entry name" value="ACT_dom"/>
</dbReference>
<evidence type="ECO:0000259" key="9">
    <source>
        <dbReference type="PROSITE" id="PS51171"/>
    </source>
</evidence>
<dbReference type="InterPro" id="IPR001086">
    <property type="entry name" value="Preph_deHydtase"/>
</dbReference>
<dbReference type="EMBL" id="BKAX01000014">
    <property type="protein sequence ID" value="GEQ06937.1"/>
    <property type="molecule type" value="Genomic_DNA"/>
</dbReference>
<evidence type="ECO:0000256" key="8">
    <source>
        <dbReference type="ARBA" id="ARBA00047848"/>
    </source>
</evidence>
<keyword evidence="5" id="KW-0057">Aromatic amino acid biosynthesis</keyword>
<dbReference type="Proteomes" id="UP000321057">
    <property type="component" value="Unassembled WGS sequence"/>
</dbReference>
<dbReference type="GeneID" id="93844715"/>
<keyword evidence="16" id="KW-1185">Reference proteome</keyword>
<evidence type="ECO:0000313" key="15">
    <source>
        <dbReference type="Proteomes" id="UP000283576"/>
    </source>
</evidence>
<dbReference type="AlphaFoldDB" id="A0A0D0RMZ6"/>
<dbReference type="GO" id="GO:0005737">
    <property type="term" value="C:cytoplasm"/>
    <property type="evidence" value="ECO:0007669"/>
    <property type="project" value="TreeGrafter"/>
</dbReference>
<evidence type="ECO:0000313" key="11">
    <source>
        <dbReference type="EMBL" id="GEQ06937.1"/>
    </source>
</evidence>
<dbReference type="PROSITE" id="PS51671">
    <property type="entry name" value="ACT"/>
    <property type="match status" value="1"/>
</dbReference>
<dbReference type="SUPFAM" id="SSF55021">
    <property type="entry name" value="ACT-like"/>
    <property type="match status" value="1"/>
</dbReference>
<proteinExistence type="predicted"/>
<gene>
    <name evidence="13" type="primary">pheA</name>
    <name evidence="12" type="ORF">BUZ01_10815</name>
    <name evidence="13" type="ORF">NCTC12195_03515</name>
    <name evidence="11" type="ORF">SGA02_27650</name>
</gene>
<evidence type="ECO:0000256" key="3">
    <source>
        <dbReference type="ARBA" id="ARBA00021872"/>
    </source>
</evidence>
<dbReference type="PANTHER" id="PTHR21022">
    <property type="entry name" value="PREPHENATE DEHYDRATASE P PROTEIN"/>
    <property type="match status" value="1"/>
</dbReference>
<evidence type="ECO:0000259" key="10">
    <source>
        <dbReference type="PROSITE" id="PS51671"/>
    </source>
</evidence>
<dbReference type="OrthoDB" id="9802281at2"/>
<protein>
    <recommendedName>
        <fullName evidence="3">Prephenate dehydratase</fullName>
        <ecNumber evidence="2">4.2.1.51</ecNumber>
    </recommendedName>
</protein>
<dbReference type="GO" id="GO:0009094">
    <property type="term" value="P:L-phenylalanine biosynthetic process"/>
    <property type="evidence" value="ECO:0007669"/>
    <property type="project" value="UniProtKB-UniPathway"/>
</dbReference>
<feature type="domain" description="Prephenate dehydratase" evidence="9">
    <location>
        <begin position="2"/>
        <end position="175"/>
    </location>
</feature>
<feature type="domain" description="ACT" evidence="10">
    <location>
        <begin position="188"/>
        <end position="262"/>
    </location>
</feature>
<dbReference type="Proteomes" id="UP000255277">
    <property type="component" value="Unassembled WGS sequence"/>
</dbReference>
<dbReference type="PROSITE" id="PS51171">
    <property type="entry name" value="PREPHENATE_DEHYDR_3"/>
    <property type="match status" value="1"/>
</dbReference>